<dbReference type="AlphaFoldDB" id="H2URB3"/>
<organism evidence="12 13">
    <name type="scientific">Takifugu rubripes</name>
    <name type="common">Japanese pufferfish</name>
    <name type="synonym">Fugu rubripes</name>
    <dbReference type="NCBI Taxonomy" id="31033"/>
    <lineage>
        <taxon>Eukaryota</taxon>
        <taxon>Metazoa</taxon>
        <taxon>Chordata</taxon>
        <taxon>Craniata</taxon>
        <taxon>Vertebrata</taxon>
        <taxon>Euteleostomi</taxon>
        <taxon>Actinopterygii</taxon>
        <taxon>Neopterygii</taxon>
        <taxon>Teleostei</taxon>
        <taxon>Neoteleostei</taxon>
        <taxon>Acanthomorphata</taxon>
        <taxon>Eupercaria</taxon>
        <taxon>Tetraodontiformes</taxon>
        <taxon>Tetradontoidea</taxon>
        <taxon>Tetraodontidae</taxon>
        <taxon>Takifugu</taxon>
    </lineage>
</organism>
<evidence type="ECO:0000313" key="12">
    <source>
        <dbReference type="Ensembl" id="ENSTRUP00000039486.3"/>
    </source>
</evidence>
<dbReference type="PANTHER" id="PTHR10846:SF41">
    <property type="entry name" value="SODIUM_POTASSIUM_CALCIUM EXCHANGER 2"/>
    <property type="match status" value="1"/>
</dbReference>
<dbReference type="Gene3D" id="1.20.1420.30">
    <property type="entry name" value="NCX, central ion-binding region"/>
    <property type="match status" value="1"/>
</dbReference>
<reference evidence="12" key="3">
    <citation type="submission" date="2025-09" db="UniProtKB">
        <authorList>
            <consortium name="Ensembl"/>
        </authorList>
    </citation>
    <scope>IDENTIFICATION</scope>
</reference>
<evidence type="ECO:0000256" key="9">
    <source>
        <dbReference type="SAM" id="MobiDB-lite"/>
    </source>
</evidence>
<proteinExistence type="inferred from homology"/>
<evidence type="ECO:0000256" key="1">
    <source>
        <dbReference type="ARBA" id="ARBA00004141"/>
    </source>
</evidence>
<evidence type="ECO:0000313" key="13">
    <source>
        <dbReference type="Proteomes" id="UP000005226"/>
    </source>
</evidence>
<evidence type="ECO:0000256" key="6">
    <source>
        <dbReference type="ARBA" id="ARBA00022989"/>
    </source>
</evidence>
<keyword evidence="3" id="KW-0050">Antiport</keyword>
<evidence type="ECO:0000256" key="5">
    <source>
        <dbReference type="ARBA" id="ARBA00022692"/>
    </source>
</evidence>
<feature type="transmembrane region" description="Helical" evidence="10">
    <location>
        <begin position="165"/>
        <end position="189"/>
    </location>
</feature>
<dbReference type="InterPro" id="IPR004837">
    <property type="entry name" value="NaCa_Exmemb"/>
</dbReference>
<dbReference type="GeneTree" id="ENSGT01030000234532"/>
<evidence type="ECO:0000256" key="2">
    <source>
        <dbReference type="ARBA" id="ARBA00005364"/>
    </source>
</evidence>
<accession>H2URB3</accession>
<dbReference type="OMA" id="VIGMCEA"/>
<dbReference type="GO" id="GO:0008273">
    <property type="term" value="F:calcium, potassium:sodium antiporter activity"/>
    <property type="evidence" value="ECO:0007669"/>
    <property type="project" value="TreeGrafter"/>
</dbReference>
<feature type="transmembrane region" description="Helical" evidence="10">
    <location>
        <begin position="125"/>
        <end position="144"/>
    </location>
</feature>
<feature type="transmembrane region" description="Helical" evidence="10">
    <location>
        <begin position="195"/>
        <end position="218"/>
    </location>
</feature>
<keyword evidence="4" id="KW-0109">Calcium transport</keyword>
<dbReference type="InterPro" id="IPR044880">
    <property type="entry name" value="NCX_ion-bd_dom_sf"/>
</dbReference>
<keyword evidence="6 10" id="KW-1133">Transmembrane helix</keyword>
<keyword evidence="5 10" id="KW-0812">Transmembrane</keyword>
<reference evidence="12" key="2">
    <citation type="submission" date="2025-08" db="UniProtKB">
        <authorList>
            <consortium name="Ensembl"/>
        </authorList>
    </citation>
    <scope>IDENTIFICATION</scope>
</reference>
<dbReference type="GO" id="GO:0060291">
    <property type="term" value="P:long-term synaptic potentiation"/>
    <property type="evidence" value="ECO:0007669"/>
    <property type="project" value="TreeGrafter"/>
</dbReference>
<feature type="transmembrane region" description="Helical" evidence="10">
    <location>
        <begin position="36"/>
        <end position="58"/>
    </location>
</feature>
<evidence type="ECO:0000256" key="3">
    <source>
        <dbReference type="ARBA" id="ARBA00022449"/>
    </source>
</evidence>
<dbReference type="GO" id="GO:0005262">
    <property type="term" value="F:calcium channel activity"/>
    <property type="evidence" value="ECO:0007669"/>
    <property type="project" value="TreeGrafter"/>
</dbReference>
<dbReference type="HOGENOM" id="CLU_007948_5_1_1"/>
<keyword evidence="13" id="KW-1185">Reference proteome</keyword>
<reference evidence="12 13" key="1">
    <citation type="journal article" date="2011" name="Genome Biol. Evol.">
        <title>Integration of the genetic map and genome assembly of fugu facilitates insights into distinct features of genome evolution in teleosts and mammals.</title>
        <authorList>
            <person name="Kai W."/>
            <person name="Kikuchi K."/>
            <person name="Tohari S."/>
            <person name="Chew A.K."/>
            <person name="Tay A."/>
            <person name="Fujiwara A."/>
            <person name="Hosoya S."/>
            <person name="Suetake H."/>
            <person name="Naruse K."/>
            <person name="Brenner S."/>
            <person name="Suzuki Y."/>
            <person name="Venkatesh B."/>
        </authorList>
    </citation>
    <scope>NUCLEOTIDE SEQUENCE [LARGE SCALE GENOMIC DNA]</scope>
</reference>
<dbReference type="PANTHER" id="PTHR10846">
    <property type="entry name" value="SODIUM/POTASSIUM/CALCIUM EXCHANGER"/>
    <property type="match status" value="1"/>
</dbReference>
<keyword evidence="4" id="KW-0406">Ion transport</keyword>
<evidence type="ECO:0000256" key="8">
    <source>
        <dbReference type="ARBA" id="ARBA00033627"/>
    </source>
</evidence>
<name>H2URB3_TAKRU</name>
<dbReference type="InterPro" id="IPR004481">
    <property type="entry name" value="K/Na/Ca-exchanger"/>
</dbReference>
<dbReference type="GO" id="GO:0060292">
    <property type="term" value="P:long-term synaptic depression"/>
    <property type="evidence" value="ECO:0007669"/>
    <property type="project" value="TreeGrafter"/>
</dbReference>
<feature type="region of interest" description="Disordered" evidence="9">
    <location>
        <begin position="1"/>
        <end position="25"/>
    </location>
</feature>
<dbReference type="InParanoid" id="H2URB3"/>
<dbReference type="GO" id="GO:0006874">
    <property type="term" value="P:intracellular calcium ion homeostasis"/>
    <property type="evidence" value="ECO:0007669"/>
    <property type="project" value="TreeGrafter"/>
</dbReference>
<feature type="compositionally biased region" description="Polar residues" evidence="9">
    <location>
        <begin position="1"/>
        <end position="11"/>
    </location>
</feature>
<dbReference type="GO" id="GO:0005886">
    <property type="term" value="C:plasma membrane"/>
    <property type="evidence" value="ECO:0007669"/>
    <property type="project" value="TreeGrafter"/>
</dbReference>
<sequence length="227" mass="24515">LRDTMTSSSSAPLLGPHSRSRNHYQGIKRKLRRGRILGFIISLVAVCAVCSLCALSLATSVAKELELVFEGSAEAVAPRRTLLHHRNISAAQEDTPIAMKSSDIELNHGDYPTDLFTIEERRQGYVVLHMFGMLYMFIALAIVCDEFFVPALTVITEKLEISDDVAGATFMAAGGSAPELFTSVIGVFVSHSNVGIGTIVGSAVFNILFVIGMCALNLEIVLRTGLI</sequence>
<keyword evidence="7 10" id="KW-0472">Membrane</keyword>
<keyword evidence="4" id="KW-0813">Transport</keyword>
<comment type="catalytic activity">
    <reaction evidence="8">
        <text>Ca(2+)(out) + K(+)(out) + 4 Na(+)(in) = Ca(2+)(in) + K(+)(in) + 4 Na(+)(out)</text>
        <dbReference type="Rhea" id="RHEA:69967"/>
        <dbReference type="ChEBI" id="CHEBI:29101"/>
        <dbReference type="ChEBI" id="CHEBI:29103"/>
        <dbReference type="ChEBI" id="CHEBI:29108"/>
    </reaction>
</comment>
<dbReference type="Ensembl" id="ENSTRUT00000039627.3">
    <property type="protein sequence ID" value="ENSTRUP00000039486.3"/>
    <property type="gene ID" value="ENSTRUG00000029643.1"/>
</dbReference>
<evidence type="ECO:0000256" key="7">
    <source>
        <dbReference type="ARBA" id="ARBA00023136"/>
    </source>
</evidence>
<feature type="domain" description="Sodium/calcium exchanger membrane region" evidence="11">
    <location>
        <begin position="130"/>
        <end position="216"/>
    </location>
</feature>
<keyword evidence="4" id="KW-0106">Calcium</keyword>
<comment type="subcellular location">
    <subcellularLocation>
        <location evidence="1">Membrane</location>
        <topology evidence="1">Multi-pass membrane protein</topology>
    </subcellularLocation>
</comment>
<protein>
    <recommendedName>
        <fullName evidence="11">Sodium/calcium exchanger membrane region domain-containing protein</fullName>
    </recommendedName>
</protein>
<evidence type="ECO:0000256" key="10">
    <source>
        <dbReference type="SAM" id="Phobius"/>
    </source>
</evidence>
<evidence type="ECO:0000256" key="4">
    <source>
        <dbReference type="ARBA" id="ARBA00022568"/>
    </source>
</evidence>
<dbReference type="Pfam" id="PF01699">
    <property type="entry name" value="Na_Ca_ex"/>
    <property type="match status" value="1"/>
</dbReference>
<comment type="similarity">
    <text evidence="2">Belongs to the Ca(2+):cation antiporter (CaCA) (TC 2.A.19) family. SLC24A subfamily.</text>
</comment>
<evidence type="ECO:0000259" key="11">
    <source>
        <dbReference type="Pfam" id="PF01699"/>
    </source>
</evidence>
<dbReference type="Proteomes" id="UP000005226">
    <property type="component" value="Chromosome 17"/>
</dbReference>